<feature type="region of interest" description="Disordered" evidence="1">
    <location>
        <begin position="22"/>
        <end position="97"/>
    </location>
</feature>
<accession>S3BTM1</accession>
<dbReference type="OrthoDB" id="5273928at2759"/>
<dbReference type="VEuPathDB" id="FungiDB:F503_08504"/>
<dbReference type="AlphaFoldDB" id="S3BTM1"/>
<gene>
    <name evidence="2" type="ORF">F503_08504</name>
</gene>
<reference evidence="2 3" key="1">
    <citation type="journal article" date="2013" name="BMC Genomics">
        <title>The genome and transcriptome of the pine saprophyte Ophiostoma piceae, and a comparison with the bark beetle-associated pine pathogen Grosmannia clavigera.</title>
        <authorList>
            <person name="Haridas S."/>
            <person name="Wang Y."/>
            <person name="Lim L."/>
            <person name="Massoumi Alamouti S."/>
            <person name="Jackman S."/>
            <person name="Docking R."/>
            <person name="Robertson G."/>
            <person name="Birol I."/>
            <person name="Bohlmann J."/>
            <person name="Breuil C."/>
        </authorList>
    </citation>
    <scope>NUCLEOTIDE SEQUENCE [LARGE SCALE GENOMIC DNA]</scope>
    <source>
        <strain evidence="2 3">UAMH 11346</strain>
    </source>
</reference>
<keyword evidence="2" id="KW-0808">Transferase</keyword>
<evidence type="ECO:0000256" key="1">
    <source>
        <dbReference type="SAM" id="MobiDB-lite"/>
    </source>
</evidence>
<organism evidence="2 3">
    <name type="scientific">Ophiostoma piceae (strain UAMH 11346)</name>
    <name type="common">Sap stain fungus</name>
    <dbReference type="NCBI Taxonomy" id="1262450"/>
    <lineage>
        <taxon>Eukaryota</taxon>
        <taxon>Fungi</taxon>
        <taxon>Dikarya</taxon>
        <taxon>Ascomycota</taxon>
        <taxon>Pezizomycotina</taxon>
        <taxon>Sordariomycetes</taxon>
        <taxon>Sordariomycetidae</taxon>
        <taxon>Ophiostomatales</taxon>
        <taxon>Ophiostomataceae</taxon>
        <taxon>Ophiostoma</taxon>
    </lineage>
</organism>
<sequence>MAAGEQDRRSFASAIALFQQVSAGIEDRINNGADYEDDDEDDDDDDDDDEDPEYNYDDFELGVDTLMPRDREYSPGYGSESSLESRLDPDKYDVQAPPLDDIQRSVQNTRAFRDNRDEYMPFERAPAVVAQRRAERKHAGYPIYGPRSLGDMAMSVLAKNADQLSAEHVRELSDKQRALLKKAIVGNCDLSLKLWKILLPRQMFALPDPALTSTSSSTTAAVVAHTADDTATLPVNTPATAAGAGAAASTSSNASAVLKLVAARTHMFCSQVRSPTSQLGPYIESLATPSMEFVAHIRIMACGKSSFDYHELVKLASMSNLGVLEIIEINHPEMATARGVTYEPPVCRGTTRGRDPHKSSQANDKLFIGWCSAKPVPFPQLRVLRLWGCMSQSLSQRSLEYAAAFPKLAYYELSVDRIWPSDETSRKPGPGFEDGPRGAWTQVYRYAQQYGWHGCQYNQSEFCYADKTSYDPVDINKKRPRLTLNMVEPNSTPLHATNWGGRIYSFAADTGYQDKDRKQLLKDIGIMGQSDEFPITHNVASLSLGVDRFIKSHRGDYQRENYTFVFVRTNERLQAQIDENRRWKEAQAQRKAQMAADRRARTKAQRDAANAAKKAGQSEPLVPKARKRAAGPSNPGLAKKPRGSVSVQELIAMDNATSG</sequence>
<feature type="compositionally biased region" description="Basic and acidic residues" evidence="1">
    <location>
        <begin position="83"/>
        <end position="93"/>
    </location>
</feature>
<evidence type="ECO:0000313" key="2">
    <source>
        <dbReference type="EMBL" id="EPE02741.1"/>
    </source>
</evidence>
<dbReference type="EMBL" id="KE148174">
    <property type="protein sequence ID" value="EPE02741.1"/>
    <property type="molecule type" value="Genomic_DNA"/>
</dbReference>
<dbReference type="Proteomes" id="UP000016923">
    <property type="component" value="Unassembled WGS sequence"/>
</dbReference>
<name>S3BTM1_OPHP1</name>
<dbReference type="GO" id="GO:0016740">
    <property type="term" value="F:transferase activity"/>
    <property type="evidence" value="ECO:0007669"/>
    <property type="project" value="UniProtKB-KW"/>
</dbReference>
<dbReference type="eggNOG" id="ENOG502SDT6">
    <property type="taxonomic scope" value="Eukaryota"/>
</dbReference>
<dbReference type="HOGENOM" id="CLU_416247_0_0_1"/>
<keyword evidence="3" id="KW-1185">Reference proteome</keyword>
<evidence type="ECO:0000313" key="3">
    <source>
        <dbReference type="Proteomes" id="UP000016923"/>
    </source>
</evidence>
<feature type="compositionally biased region" description="Acidic residues" evidence="1">
    <location>
        <begin position="34"/>
        <end position="61"/>
    </location>
</feature>
<proteinExistence type="predicted"/>
<feature type="region of interest" description="Disordered" evidence="1">
    <location>
        <begin position="592"/>
        <end position="647"/>
    </location>
</feature>
<protein>
    <submittedName>
        <fullName evidence="2">Coenzyme a transferase</fullName>
    </submittedName>
</protein>